<evidence type="ECO:0000256" key="3">
    <source>
        <dbReference type="ARBA" id="ARBA00012439"/>
    </source>
</evidence>
<evidence type="ECO:0000256" key="5">
    <source>
        <dbReference type="ARBA" id="ARBA00022679"/>
    </source>
</evidence>
<dbReference type="GO" id="GO:0005737">
    <property type="term" value="C:cytoplasm"/>
    <property type="evidence" value="ECO:0007669"/>
    <property type="project" value="UniProtKB-ARBA"/>
</dbReference>
<accession>A0AA37IWF7</accession>
<dbReference type="AlphaFoldDB" id="A0AA37IWF7"/>
<organism evidence="13 14">
    <name type="scientific">Faecalibacterium gallinarum</name>
    <dbReference type="NCBI Taxonomy" id="2903556"/>
    <lineage>
        <taxon>Bacteria</taxon>
        <taxon>Bacillati</taxon>
        <taxon>Bacillota</taxon>
        <taxon>Clostridia</taxon>
        <taxon>Eubacteriales</taxon>
        <taxon>Oscillospiraceae</taxon>
        <taxon>Faecalibacterium</taxon>
    </lineage>
</organism>
<keyword evidence="6" id="KW-0479">Metal-binding</keyword>
<dbReference type="PROSITE" id="PS00723">
    <property type="entry name" value="POLYPRENYL_SYNTHASE_1"/>
    <property type="match status" value="1"/>
</dbReference>
<dbReference type="FunFam" id="1.10.600.10:FF:000001">
    <property type="entry name" value="Geranylgeranyl diphosphate synthase"/>
    <property type="match status" value="1"/>
</dbReference>
<reference evidence="13" key="1">
    <citation type="journal article" date="2022" name="Int. J. Syst. Evol. Microbiol.">
        <title>Genome-based, phenotypic and chemotaxonomic classification of Faecalibacterium strains: proposal of three novel species Faecalibacterium duncaniae sp. nov., Faecalibacterium hattorii sp. nov. and Faecalibacterium gallinarum sp. nov. .</title>
        <authorList>
            <person name="Sakamoto M."/>
            <person name="Sakurai N."/>
            <person name="Tanno H."/>
            <person name="Iino T."/>
            <person name="Ohkuma M."/>
            <person name="Endo A."/>
        </authorList>
    </citation>
    <scope>NUCLEOTIDE SEQUENCE</scope>
    <source>
        <strain evidence="13">JCM 17207</strain>
    </source>
</reference>
<keyword evidence="8" id="KW-0414">Isoprene biosynthesis</keyword>
<dbReference type="Proteomes" id="UP001055185">
    <property type="component" value="Unassembled WGS sequence"/>
</dbReference>
<dbReference type="PANTHER" id="PTHR43281:SF1">
    <property type="entry name" value="FARNESYL DIPHOSPHATE SYNTHASE"/>
    <property type="match status" value="1"/>
</dbReference>
<comment type="similarity">
    <text evidence="2 12">Belongs to the FPP/GGPP synthase family.</text>
</comment>
<sequence>MMDYHQQYEEYLGRARQALERACERYLPEESEVCRAARYSLLGGGKRIRAVLVLSVCEMLGGDGAAAEAFAAAVEMLHCYSLIHDDLPCMDDDDLRRGRPSCHKAFGEATALLAGDVLLTEAFEAVANAPADPLVRVRAAQALGLGAGSRGMVYGQELDLKYEALHPTEEQLRLIHRNKTGALINAAVQMGAAAACATPDQCRTLEQFAYGLGLVFQIVDDVLDVTGDAAQLGKPVGSDAENEKTTFVTLCGVEPAMALARQINEDCCSALKAAFGPRSAFLVEMAGALLERRS</sequence>
<dbReference type="SFLD" id="SFLDS00005">
    <property type="entry name" value="Isoprenoid_Synthase_Type_I"/>
    <property type="match status" value="1"/>
</dbReference>
<dbReference type="SFLD" id="SFLDG01017">
    <property type="entry name" value="Polyprenyl_Transferase_Like"/>
    <property type="match status" value="1"/>
</dbReference>
<evidence type="ECO:0000313" key="14">
    <source>
        <dbReference type="Proteomes" id="UP001055185"/>
    </source>
</evidence>
<dbReference type="PANTHER" id="PTHR43281">
    <property type="entry name" value="FARNESYL DIPHOSPHATE SYNTHASE"/>
    <property type="match status" value="1"/>
</dbReference>
<evidence type="ECO:0000256" key="9">
    <source>
        <dbReference type="ARBA" id="ARBA00032380"/>
    </source>
</evidence>
<evidence type="ECO:0000256" key="4">
    <source>
        <dbReference type="ARBA" id="ARBA00015100"/>
    </source>
</evidence>
<dbReference type="Pfam" id="PF00348">
    <property type="entry name" value="polyprenyl_synt"/>
    <property type="match status" value="1"/>
</dbReference>
<evidence type="ECO:0000256" key="7">
    <source>
        <dbReference type="ARBA" id="ARBA00022842"/>
    </source>
</evidence>
<proteinExistence type="inferred from homology"/>
<evidence type="ECO:0000256" key="8">
    <source>
        <dbReference type="ARBA" id="ARBA00023229"/>
    </source>
</evidence>
<evidence type="ECO:0000256" key="10">
    <source>
        <dbReference type="ARBA" id="ARBA00032873"/>
    </source>
</evidence>
<evidence type="ECO:0000256" key="11">
    <source>
        <dbReference type="ARBA" id="ARBA00049399"/>
    </source>
</evidence>
<dbReference type="SUPFAM" id="SSF48576">
    <property type="entry name" value="Terpenoid synthases"/>
    <property type="match status" value="1"/>
</dbReference>
<dbReference type="CDD" id="cd00685">
    <property type="entry name" value="Trans_IPPS_HT"/>
    <property type="match status" value="1"/>
</dbReference>
<dbReference type="InterPro" id="IPR000092">
    <property type="entry name" value="Polyprenyl_synt"/>
</dbReference>
<dbReference type="GO" id="GO:0004337">
    <property type="term" value="F:(2E,6E)-farnesyl diphosphate synthase activity"/>
    <property type="evidence" value="ECO:0007669"/>
    <property type="project" value="UniProtKB-EC"/>
</dbReference>
<dbReference type="InterPro" id="IPR033749">
    <property type="entry name" value="Polyprenyl_synt_CS"/>
</dbReference>
<dbReference type="NCBIfam" id="NF045485">
    <property type="entry name" value="FPPsyn"/>
    <property type="match status" value="1"/>
</dbReference>
<dbReference type="InterPro" id="IPR008949">
    <property type="entry name" value="Isoprenoid_synthase_dom_sf"/>
</dbReference>
<comment type="caution">
    <text evidence="13">The sequence shown here is derived from an EMBL/GenBank/DDBJ whole genome shotgun (WGS) entry which is preliminary data.</text>
</comment>
<dbReference type="PROSITE" id="PS00444">
    <property type="entry name" value="POLYPRENYL_SYNTHASE_2"/>
    <property type="match status" value="1"/>
</dbReference>
<dbReference type="InterPro" id="IPR053378">
    <property type="entry name" value="Prenyl_diphosphate_synthase"/>
</dbReference>
<gene>
    <name evidence="13" type="primary">ispA</name>
    <name evidence="13" type="ORF">JCM17207_03630</name>
</gene>
<keyword evidence="5 12" id="KW-0808">Transferase</keyword>
<evidence type="ECO:0000256" key="6">
    <source>
        <dbReference type="ARBA" id="ARBA00022723"/>
    </source>
</evidence>
<keyword evidence="7" id="KW-0460">Magnesium</keyword>
<dbReference type="EC" id="2.5.1.10" evidence="3"/>
<protein>
    <recommendedName>
        <fullName evidence="4">Farnesyl diphosphate synthase</fullName>
        <ecNumber evidence="3">2.5.1.10</ecNumber>
    </recommendedName>
    <alternativeName>
        <fullName evidence="10">(2E,6E)-farnesyl diphosphate synthase</fullName>
    </alternativeName>
    <alternativeName>
        <fullName evidence="9">Geranyltranstransferase</fullName>
    </alternativeName>
</protein>
<keyword evidence="14" id="KW-1185">Reference proteome</keyword>
<evidence type="ECO:0000256" key="1">
    <source>
        <dbReference type="ARBA" id="ARBA00001946"/>
    </source>
</evidence>
<dbReference type="Gene3D" id="1.10.600.10">
    <property type="entry name" value="Farnesyl Diphosphate Synthase"/>
    <property type="match status" value="1"/>
</dbReference>
<evidence type="ECO:0000313" key="13">
    <source>
        <dbReference type="EMBL" id="GJN63738.1"/>
    </source>
</evidence>
<name>A0AA37IWF7_9FIRM</name>
<dbReference type="GO" id="GO:0016114">
    <property type="term" value="P:terpenoid biosynthetic process"/>
    <property type="evidence" value="ECO:0007669"/>
    <property type="project" value="UniProtKB-ARBA"/>
</dbReference>
<comment type="cofactor">
    <cofactor evidence="1">
        <name>Mg(2+)</name>
        <dbReference type="ChEBI" id="CHEBI:18420"/>
    </cofactor>
</comment>
<dbReference type="GO" id="GO:0046872">
    <property type="term" value="F:metal ion binding"/>
    <property type="evidence" value="ECO:0007669"/>
    <property type="project" value="UniProtKB-KW"/>
</dbReference>
<evidence type="ECO:0000256" key="2">
    <source>
        <dbReference type="ARBA" id="ARBA00006706"/>
    </source>
</evidence>
<comment type="catalytic activity">
    <reaction evidence="11">
        <text>isopentenyl diphosphate + (2E)-geranyl diphosphate = (2E,6E)-farnesyl diphosphate + diphosphate</text>
        <dbReference type="Rhea" id="RHEA:19361"/>
        <dbReference type="ChEBI" id="CHEBI:33019"/>
        <dbReference type="ChEBI" id="CHEBI:58057"/>
        <dbReference type="ChEBI" id="CHEBI:128769"/>
        <dbReference type="ChEBI" id="CHEBI:175763"/>
        <dbReference type="EC" id="2.5.1.10"/>
    </reaction>
</comment>
<dbReference type="EMBL" id="BQKV01000018">
    <property type="protein sequence ID" value="GJN63738.1"/>
    <property type="molecule type" value="Genomic_DNA"/>
</dbReference>
<evidence type="ECO:0000256" key="12">
    <source>
        <dbReference type="RuleBase" id="RU004466"/>
    </source>
</evidence>